<keyword evidence="1" id="KW-1133">Transmembrane helix</keyword>
<evidence type="ECO:0000313" key="2">
    <source>
        <dbReference type="EMBL" id="MBB6498796.1"/>
    </source>
</evidence>
<reference evidence="2 3" key="1">
    <citation type="submission" date="2020-08" db="EMBL/GenBank/DDBJ databases">
        <title>Genomic Encyclopedia of Type Strains, Phase IV (KMG-V): Genome sequencing to study the core and pangenomes of soil and plant-associated prokaryotes.</title>
        <authorList>
            <person name="Whitman W."/>
        </authorList>
    </citation>
    <scope>NUCLEOTIDE SEQUENCE [LARGE SCALE GENOMIC DNA]</scope>
    <source>
        <strain evidence="2 3">M2T3</strain>
    </source>
</reference>
<keyword evidence="1" id="KW-0472">Membrane</keyword>
<protein>
    <submittedName>
        <fullName evidence="2">Uncharacterized protein</fullName>
    </submittedName>
</protein>
<keyword evidence="1" id="KW-0812">Transmembrane</keyword>
<dbReference type="EMBL" id="JACHCC010000002">
    <property type="protein sequence ID" value="MBB6498796.1"/>
    <property type="molecule type" value="Genomic_DNA"/>
</dbReference>
<name>A0A7X0MHF6_9SPHI</name>
<dbReference type="RefSeq" id="WP_184623238.1">
    <property type="nucleotide sequence ID" value="NZ_JACHCC010000002.1"/>
</dbReference>
<feature type="transmembrane region" description="Helical" evidence="1">
    <location>
        <begin position="37"/>
        <end position="59"/>
    </location>
</feature>
<proteinExistence type="predicted"/>
<dbReference type="AlphaFoldDB" id="A0A7X0MHF6"/>
<feature type="transmembrane region" description="Helical" evidence="1">
    <location>
        <begin position="12"/>
        <end position="31"/>
    </location>
</feature>
<gene>
    <name evidence="2" type="ORF">HDF25_000933</name>
</gene>
<sequence length="159" mass="18353">MEPLIIKKAATNLYGLLILSVLSFIAFIYIADFRRSTLLQFLLMAGIPIALIALPLFIYSLRELIRKPAQLTFTEEGLETRMKKFYPWKNMESISFSIEKVASDNAGTVYGNYITIQLNDTNLVKFPVSHLDRNPEDIMYLLKQFKINWDRANEFTHPG</sequence>
<comment type="caution">
    <text evidence="2">The sequence shown here is derived from an EMBL/GenBank/DDBJ whole genome shotgun (WGS) entry which is preliminary data.</text>
</comment>
<organism evidence="2 3">
    <name type="scientific">Pedobacter cryoconitis</name>
    <dbReference type="NCBI Taxonomy" id="188932"/>
    <lineage>
        <taxon>Bacteria</taxon>
        <taxon>Pseudomonadati</taxon>
        <taxon>Bacteroidota</taxon>
        <taxon>Sphingobacteriia</taxon>
        <taxon>Sphingobacteriales</taxon>
        <taxon>Sphingobacteriaceae</taxon>
        <taxon>Pedobacter</taxon>
    </lineage>
</organism>
<evidence type="ECO:0000313" key="3">
    <source>
        <dbReference type="Proteomes" id="UP000521017"/>
    </source>
</evidence>
<evidence type="ECO:0000256" key="1">
    <source>
        <dbReference type="SAM" id="Phobius"/>
    </source>
</evidence>
<dbReference type="Proteomes" id="UP000521017">
    <property type="component" value="Unassembled WGS sequence"/>
</dbReference>
<accession>A0A7X0MHF6</accession>